<reference evidence="5 6" key="1">
    <citation type="submission" date="2015-04" db="EMBL/GenBank/DDBJ databases">
        <title>Complete genome sequence of Schizopora paradoxa KUC8140, a cosmopolitan wood degrader in East Asia.</title>
        <authorList>
            <consortium name="DOE Joint Genome Institute"/>
            <person name="Min B."/>
            <person name="Park H."/>
            <person name="Jang Y."/>
            <person name="Kim J.-J."/>
            <person name="Kim K.H."/>
            <person name="Pangilinan J."/>
            <person name="Lipzen A."/>
            <person name="Riley R."/>
            <person name="Grigoriev I.V."/>
            <person name="Spatafora J.W."/>
            <person name="Choi I.-G."/>
        </authorList>
    </citation>
    <scope>NUCLEOTIDE SEQUENCE [LARGE SCALE GENOMIC DNA]</scope>
    <source>
        <strain evidence="5 6">KUC8140</strain>
    </source>
</reference>
<dbReference type="GO" id="GO:0008124">
    <property type="term" value="F:4-alpha-hydroxytetrahydrobiopterin dehydratase activity"/>
    <property type="evidence" value="ECO:0007669"/>
    <property type="project" value="UniProtKB-EC"/>
</dbReference>
<dbReference type="STRING" id="27342.A0A0H2RQT8"/>
<gene>
    <name evidence="5" type="ORF">SCHPADRAFT_939656</name>
</gene>
<keyword evidence="4" id="KW-0456">Lyase</keyword>
<dbReference type="InParanoid" id="A0A0H2RQT8"/>
<evidence type="ECO:0000256" key="1">
    <source>
        <dbReference type="ARBA" id="ARBA00001554"/>
    </source>
</evidence>
<comment type="similarity">
    <text evidence="2">Belongs to the pterin-4-alpha-carbinolamine dehydratase family.</text>
</comment>
<comment type="catalytic activity">
    <reaction evidence="1">
        <text>(4aS,6R)-4a-hydroxy-L-erythro-5,6,7,8-tetrahydrobiopterin = (6R)-L-erythro-6,7-dihydrobiopterin + H2O</text>
        <dbReference type="Rhea" id="RHEA:11920"/>
        <dbReference type="ChEBI" id="CHEBI:15377"/>
        <dbReference type="ChEBI" id="CHEBI:15642"/>
        <dbReference type="ChEBI" id="CHEBI:43120"/>
        <dbReference type="EC" id="4.2.1.96"/>
    </reaction>
</comment>
<evidence type="ECO:0000313" key="6">
    <source>
        <dbReference type="Proteomes" id="UP000053477"/>
    </source>
</evidence>
<proteinExistence type="inferred from homology"/>
<dbReference type="Gene3D" id="3.30.1360.20">
    <property type="entry name" value="Transcriptional coactivator/pterin dehydratase"/>
    <property type="match status" value="1"/>
</dbReference>
<keyword evidence="6" id="KW-1185">Reference proteome</keyword>
<protein>
    <recommendedName>
        <fullName evidence="3">4a-hydroxytetrahydrobiopterin dehydratase</fullName>
        <ecNumber evidence="3">4.2.1.96</ecNumber>
    </recommendedName>
</protein>
<evidence type="ECO:0000256" key="4">
    <source>
        <dbReference type="ARBA" id="ARBA00023239"/>
    </source>
</evidence>
<dbReference type="EC" id="4.2.1.96" evidence="3"/>
<dbReference type="InterPro" id="IPR001533">
    <property type="entry name" value="Pterin_deHydtase"/>
</dbReference>
<dbReference type="GO" id="GO:0006729">
    <property type="term" value="P:tetrahydrobiopterin biosynthetic process"/>
    <property type="evidence" value="ECO:0007669"/>
    <property type="project" value="InterPro"/>
</dbReference>
<organism evidence="5 6">
    <name type="scientific">Schizopora paradoxa</name>
    <dbReference type="NCBI Taxonomy" id="27342"/>
    <lineage>
        <taxon>Eukaryota</taxon>
        <taxon>Fungi</taxon>
        <taxon>Dikarya</taxon>
        <taxon>Basidiomycota</taxon>
        <taxon>Agaricomycotina</taxon>
        <taxon>Agaricomycetes</taxon>
        <taxon>Hymenochaetales</taxon>
        <taxon>Schizoporaceae</taxon>
        <taxon>Schizopora</taxon>
    </lineage>
</organism>
<dbReference type="Proteomes" id="UP000053477">
    <property type="component" value="Unassembled WGS sequence"/>
</dbReference>
<dbReference type="Pfam" id="PF01329">
    <property type="entry name" value="Pterin_4a"/>
    <property type="match status" value="1"/>
</dbReference>
<dbReference type="SUPFAM" id="SSF55248">
    <property type="entry name" value="PCD-like"/>
    <property type="match status" value="1"/>
</dbReference>
<evidence type="ECO:0000313" key="5">
    <source>
        <dbReference type="EMBL" id="KLO14239.1"/>
    </source>
</evidence>
<name>A0A0H2RQT8_9AGAM</name>
<dbReference type="EMBL" id="KQ085946">
    <property type="protein sequence ID" value="KLO14239.1"/>
    <property type="molecule type" value="Genomic_DNA"/>
</dbReference>
<evidence type="ECO:0000256" key="2">
    <source>
        <dbReference type="ARBA" id="ARBA00006472"/>
    </source>
</evidence>
<accession>A0A0H2RQT8</accession>
<dbReference type="AlphaFoldDB" id="A0A0H2RQT8"/>
<sequence length="175" mass="19611">MDATPNDFGNTLAGELPSAAPPWPCPVLEDTEINKYLPFLFSQTRRWGLTTNDKNLPILACKYRIKGYDHILNFVQSVGKIAQEEDHHPEIIFDARSVFVRVNTHCAYRSNDESPNGKEKGSGITIRDIRFAILLERLVEGTQGGEATISRLNPKVLTRPTVINSSDIFLATEKK</sequence>
<dbReference type="OrthoDB" id="3263285at2759"/>
<dbReference type="InterPro" id="IPR036428">
    <property type="entry name" value="PCD_sf"/>
</dbReference>
<evidence type="ECO:0000256" key="3">
    <source>
        <dbReference type="ARBA" id="ARBA00013252"/>
    </source>
</evidence>